<evidence type="ECO:0000313" key="7">
    <source>
        <dbReference type="EMBL" id="WKA05649.1"/>
    </source>
</evidence>
<keyword evidence="5" id="KW-1133">Transmembrane helix</keyword>
<dbReference type="Pfam" id="PF00067">
    <property type="entry name" value="p450"/>
    <property type="match status" value="2"/>
</dbReference>
<evidence type="ECO:0000256" key="1">
    <source>
        <dbReference type="ARBA" id="ARBA00004167"/>
    </source>
</evidence>
<dbReference type="SUPFAM" id="SSF48264">
    <property type="entry name" value="Cytochrome P450"/>
    <property type="match status" value="3"/>
</dbReference>
<dbReference type="Gene3D" id="1.10.630.10">
    <property type="entry name" value="Cytochrome P450"/>
    <property type="match status" value="3"/>
</dbReference>
<comment type="subcellular location">
    <subcellularLocation>
        <location evidence="1">Membrane</location>
        <topology evidence="1">Single-pass membrane protein</topology>
    </subcellularLocation>
</comment>
<dbReference type="PRINTS" id="PR00385">
    <property type="entry name" value="P450"/>
</dbReference>
<keyword evidence="4" id="KW-0479">Metal-binding</keyword>
<dbReference type="CDD" id="cd11043">
    <property type="entry name" value="CYP90-like"/>
    <property type="match status" value="1"/>
</dbReference>
<evidence type="ECO:0000313" key="8">
    <source>
        <dbReference type="Proteomes" id="UP001227230"/>
    </source>
</evidence>
<keyword evidence="8" id="KW-1185">Reference proteome</keyword>
<comment type="similarity">
    <text evidence="2">Belongs to the cytochrome P450 family.</text>
</comment>
<dbReference type="PROSITE" id="PS00086">
    <property type="entry name" value="CYTOCHROME_P450"/>
    <property type="match status" value="2"/>
</dbReference>
<evidence type="ECO:0000256" key="2">
    <source>
        <dbReference type="ARBA" id="ARBA00010617"/>
    </source>
</evidence>
<dbReference type="InterPro" id="IPR001128">
    <property type="entry name" value="Cyt_P450"/>
</dbReference>
<evidence type="ECO:0000256" key="5">
    <source>
        <dbReference type="ARBA" id="ARBA00022989"/>
    </source>
</evidence>
<accession>A0ABY9DF22</accession>
<dbReference type="PANTHER" id="PTHR24286">
    <property type="entry name" value="CYTOCHROME P450 26"/>
    <property type="match status" value="1"/>
</dbReference>
<keyword evidence="5" id="KW-0472">Membrane</keyword>
<keyword evidence="3" id="KW-0812">Transmembrane</keyword>
<proteinExistence type="inferred from homology"/>
<evidence type="ECO:0008006" key="9">
    <source>
        <dbReference type="Google" id="ProtNLM"/>
    </source>
</evidence>
<evidence type="ECO:0000256" key="3">
    <source>
        <dbReference type="ARBA" id="ARBA00022692"/>
    </source>
</evidence>
<dbReference type="InterPro" id="IPR036396">
    <property type="entry name" value="Cyt_P450_sf"/>
</dbReference>
<name>A0ABY9DF22_VITVI</name>
<keyword evidence="6" id="KW-0408">Iron</keyword>
<protein>
    <recommendedName>
        <fullName evidence="9">Cytochrome P450 87A3</fullName>
    </recommendedName>
</protein>
<dbReference type="PRINTS" id="PR00465">
    <property type="entry name" value="EP450IV"/>
</dbReference>
<dbReference type="InterPro" id="IPR017972">
    <property type="entry name" value="Cyt_P450_CS"/>
</dbReference>
<dbReference type="Proteomes" id="UP001227230">
    <property type="component" value="Chromosome 15"/>
</dbReference>
<dbReference type="PANTHER" id="PTHR24286:SF185">
    <property type="entry name" value="CYTOCHROME P450 87A3-LIKE"/>
    <property type="match status" value="1"/>
</dbReference>
<organism evidence="7 8">
    <name type="scientific">Vitis vinifera</name>
    <name type="common">Grape</name>
    <dbReference type="NCBI Taxonomy" id="29760"/>
    <lineage>
        <taxon>Eukaryota</taxon>
        <taxon>Viridiplantae</taxon>
        <taxon>Streptophyta</taxon>
        <taxon>Embryophyta</taxon>
        <taxon>Tracheophyta</taxon>
        <taxon>Spermatophyta</taxon>
        <taxon>Magnoliopsida</taxon>
        <taxon>eudicotyledons</taxon>
        <taxon>Gunneridae</taxon>
        <taxon>Pentapetalae</taxon>
        <taxon>rosids</taxon>
        <taxon>Vitales</taxon>
        <taxon>Vitaceae</taxon>
        <taxon>Viteae</taxon>
        <taxon>Vitis</taxon>
    </lineage>
</organism>
<evidence type="ECO:0000256" key="4">
    <source>
        <dbReference type="ARBA" id="ARBA00022723"/>
    </source>
</evidence>
<evidence type="ECO:0000256" key="6">
    <source>
        <dbReference type="ARBA" id="ARBA00023004"/>
    </source>
</evidence>
<sequence length="714" mass="80409">MAAQKWLNPKCKGRLPRGSMGLPIIGETIPFFSPHSFYGIPHFISKRMTKYGSVLKTSLVGNLVVVSGDSELNQYIFKEGKSVYCSYKESALKIMGEQSLLAYHGVFHKYLKNLTLSMIGPESLKEVLLHETDAITRKYLHSCSNYASFDVKEESANMVFEYFAKKLFGCEEAKAYRRNLRESYKAFLDGIISFPLNIPGTAFHACLKKWLNPKCKGRLPRGSMGLPIIGETIQFFSPHSFYGIPPFISKRMTKYGSVFKTSLVGNLVVVSGDSELNQYIFKEEGKSVYCSYTESALKIMGEQSLLAYHGVFHNSYASFDVKEESANMVFEYFAKKLFGYEEAKASKKLRESYKAFLDGLISFPLNIPGTAFHACLKGRENAIKVINNVINERKSSQKLCHDFLDFLLEEAKSKDTILNEAIIVDLVFLLLFASYETTSEAITLVMKFLSDHPSVVVELTKEHEEILKNRKNEELGITWTEYKSMTFTHMVINETLRLGNIVPGIFRGVTKDIEMKGTTIPAGSTVMVCPSAVHLNPAKYNDPLAFDPWRWEGQELHAGSKNFVAFGGGSRLCAGAHFAKVQVAVFLHYLVTKYRWKKIRGGDIIRKPGYTIPKGWIVVVCPSVPHLDPTKYKDPFAFNPWRWEGQELHAGSKNFMAFGGGVRLCAGAHFAKLQMAIFLHYLVTKYRWTNVKGGVWTPHFGSCVSHSMASSIFV</sequence>
<gene>
    <name evidence="7" type="ORF">VitviT2T_023603</name>
</gene>
<reference evidence="7 8" key="1">
    <citation type="journal article" date="2023" name="Hortic Res">
        <title>The complete reference genome for grapevine (Vitis vinifera L.) genetics and breeding.</title>
        <authorList>
            <person name="Shi X."/>
            <person name="Cao S."/>
            <person name="Wang X."/>
            <person name="Huang S."/>
            <person name="Wang Y."/>
            <person name="Liu Z."/>
            <person name="Liu W."/>
            <person name="Leng X."/>
            <person name="Peng Y."/>
            <person name="Wang N."/>
            <person name="Wang Y."/>
            <person name="Ma Z."/>
            <person name="Xu X."/>
            <person name="Zhang F."/>
            <person name="Xue H."/>
            <person name="Zhong H."/>
            <person name="Wang Y."/>
            <person name="Zhang K."/>
            <person name="Velt A."/>
            <person name="Avia K."/>
            <person name="Holtgrawe D."/>
            <person name="Grimplet J."/>
            <person name="Matus J.T."/>
            <person name="Ware D."/>
            <person name="Wu X."/>
            <person name="Wang H."/>
            <person name="Liu C."/>
            <person name="Fang Y."/>
            <person name="Rustenholz C."/>
            <person name="Cheng Z."/>
            <person name="Xiao H."/>
            <person name="Zhou Y."/>
        </authorList>
    </citation>
    <scope>NUCLEOTIDE SEQUENCE [LARGE SCALE GENOMIC DNA]</scope>
    <source>
        <strain evidence="8">cv. Pinot noir / PN40024</strain>
        <tissue evidence="7">Leaf</tissue>
    </source>
</reference>
<dbReference type="EMBL" id="CP126662">
    <property type="protein sequence ID" value="WKA05649.1"/>
    <property type="molecule type" value="Genomic_DNA"/>
</dbReference>
<dbReference type="InterPro" id="IPR002403">
    <property type="entry name" value="Cyt_P450_E_grp-IV"/>
</dbReference>